<dbReference type="EMBL" id="CAUJNA010000854">
    <property type="protein sequence ID" value="CAJ1381898.1"/>
    <property type="molecule type" value="Genomic_DNA"/>
</dbReference>
<evidence type="ECO:0000256" key="1">
    <source>
        <dbReference type="SAM" id="MobiDB-lite"/>
    </source>
</evidence>
<protein>
    <submittedName>
        <fullName evidence="2">Uncharacterized protein</fullName>
    </submittedName>
</protein>
<feature type="compositionally biased region" description="Low complexity" evidence="1">
    <location>
        <begin position="423"/>
        <end position="433"/>
    </location>
</feature>
<accession>A0AA36I698</accession>
<proteinExistence type="predicted"/>
<feature type="region of interest" description="Disordered" evidence="1">
    <location>
        <begin position="405"/>
        <end position="443"/>
    </location>
</feature>
<organism evidence="2 3">
    <name type="scientific">Effrenium voratum</name>
    <dbReference type="NCBI Taxonomy" id="2562239"/>
    <lineage>
        <taxon>Eukaryota</taxon>
        <taxon>Sar</taxon>
        <taxon>Alveolata</taxon>
        <taxon>Dinophyceae</taxon>
        <taxon>Suessiales</taxon>
        <taxon>Symbiodiniaceae</taxon>
        <taxon>Effrenium</taxon>
    </lineage>
</organism>
<dbReference type="Proteomes" id="UP001178507">
    <property type="component" value="Unassembled WGS sequence"/>
</dbReference>
<gene>
    <name evidence="2" type="ORF">EVOR1521_LOCUS9440</name>
</gene>
<dbReference type="AlphaFoldDB" id="A0AA36I698"/>
<name>A0AA36I698_9DINO</name>
<sequence length="443" mass="46836">MILWQEEVSSGHGACRRESSLAGAVCSQNLHSIHASTVSIPVLACSKFESIFLPRLTFVIGKFGNSFTSLRRHLVFARIQTNLRGMCICKLGGDPRLCQPAVSGSQGFGCSAHAWRTLAMSPPDVLIPEYNDKALFLLLSSLDGDAPSSLPPGWDKVSAFQRLSAHLQLIDSEITRKLKGLEDLNSHLAALSGQDPKPAAASAGRCAPCEAELTARGCSAGSQTQTQTGPPSDAYTPRVAMAPTGTPTAQAQRSWAASPTPTLQRLASAPAGWKGARVYQMTGTASAGHVGVMAPRAVSPYTARAGSVGPQGPRHPAPVLMQSVQGICPTPGSPRVVLTMRGSSPDSRTRCASPVAGLHQMPPTYTRPPRAAASPVPAVSQSWHPHRPPPQVSSRFVLVSTYGQEAPRMERCATPRRVPSRPPAAGASPGRPAYLQRVHTPRT</sequence>
<reference evidence="2" key="1">
    <citation type="submission" date="2023-08" db="EMBL/GenBank/DDBJ databases">
        <authorList>
            <person name="Chen Y."/>
            <person name="Shah S."/>
            <person name="Dougan E. K."/>
            <person name="Thang M."/>
            <person name="Chan C."/>
        </authorList>
    </citation>
    <scope>NUCLEOTIDE SEQUENCE</scope>
</reference>
<evidence type="ECO:0000313" key="3">
    <source>
        <dbReference type="Proteomes" id="UP001178507"/>
    </source>
</evidence>
<evidence type="ECO:0000313" key="2">
    <source>
        <dbReference type="EMBL" id="CAJ1381898.1"/>
    </source>
</evidence>
<feature type="region of interest" description="Disordered" evidence="1">
    <location>
        <begin position="341"/>
        <end position="392"/>
    </location>
</feature>
<feature type="compositionally biased region" description="Low complexity" evidence="1">
    <location>
        <begin position="362"/>
        <end position="380"/>
    </location>
</feature>
<keyword evidence="3" id="KW-1185">Reference proteome</keyword>
<comment type="caution">
    <text evidence="2">The sequence shown here is derived from an EMBL/GenBank/DDBJ whole genome shotgun (WGS) entry which is preliminary data.</text>
</comment>